<evidence type="ECO:0000256" key="1">
    <source>
        <dbReference type="SAM" id="MobiDB-lite"/>
    </source>
</evidence>
<gene>
    <name evidence="2" type="ORF">KY084_15830</name>
</gene>
<protein>
    <submittedName>
        <fullName evidence="2">CoA transferase</fullName>
    </submittedName>
</protein>
<dbReference type="EMBL" id="JAHWZX010000024">
    <property type="protein sequence ID" value="MBW4332322.1"/>
    <property type="molecule type" value="Genomic_DNA"/>
</dbReference>
<dbReference type="PANTHER" id="PTHR48207">
    <property type="entry name" value="SUCCINATE--HYDROXYMETHYLGLUTARATE COA-TRANSFERASE"/>
    <property type="match status" value="1"/>
</dbReference>
<organism evidence="2 3">
    <name type="scientific">Stakelama flava</name>
    <dbReference type="NCBI Taxonomy" id="2860338"/>
    <lineage>
        <taxon>Bacteria</taxon>
        <taxon>Pseudomonadati</taxon>
        <taxon>Pseudomonadota</taxon>
        <taxon>Alphaproteobacteria</taxon>
        <taxon>Sphingomonadales</taxon>
        <taxon>Sphingomonadaceae</taxon>
        <taxon>Stakelama</taxon>
    </lineage>
</organism>
<name>A0ABS6XQ37_9SPHN</name>
<keyword evidence="2" id="KW-0808">Transferase</keyword>
<proteinExistence type="predicted"/>
<reference evidence="2 3" key="1">
    <citation type="submission" date="2021-07" db="EMBL/GenBank/DDBJ databases">
        <title>Stakelama flava sp. nov., a novel endophytic bacterium isolated from branch of Kandelia candel.</title>
        <authorList>
            <person name="Tuo L."/>
        </authorList>
    </citation>
    <scope>NUCLEOTIDE SEQUENCE [LARGE SCALE GENOMIC DNA]</scope>
    <source>
        <strain evidence="2 3">CBK3Z-3</strain>
    </source>
</reference>
<dbReference type="InterPro" id="IPR003673">
    <property type="entry name" value="CoA-Trfase_fam_III"/>
</dbReference>
<feature type="region of interest" description="Disordered" evidence="1">
    <location>
        <begin position="398"/>
        <end position="420"/>
    </location>
</feature>
<keyword evidence="3" id="KW-1185">Reference proteome</keyword>
<dbReference type="Pfam" id="PF02515">
    <property type="entry name" value="CoA_transf_3"/>
    <property type="match status" value="1"/>
</dbReference>
<dbReference type="Proteomes" id="UP001197214">
    <property type="component" value="Unassembled WGS sequence"/>
</dbReference>
<dbReference type="PANTHER" id="PTHR48207:SF4">
    <property type="entry name" value="BLL6097 PROTEIN"/>
    <property type="match status" value="1"/>
</dbReference>
<accession>A0ABS6XQ37</accession>
<dbReference type="RefSeq" id="WP_219239424.1">
    <property type="nucleotide sequence ID" value="NZ_JAHWZX010000024.1"/>
</dbReference>
<evidence type="ECO:0000313" key="3">
    <source>
        <dbReference type="Proteomes" id="UP001197214"/>
    </source>
</evidence>
<evidence type="ECO:0000313" key="2">
    <source>
        <dbReference type="EMBL" id="MBW4332322.1"/>
    </source>
</evidence>
<dbReference type="InterPro" id="IPR050483">
    <property type="entry name" value="CoA-transferase_III_domain"/>
</dbReference>
<dbReference type="GO" id="GO:0016740">
    <property type="term" value="F:transferase activity"/>
    <property type="evidence" value="ECO:0007669"/>
    <property type="project" value="UniProtKB-KW"/>
</dbReference>
<comment type="caution">
    <text evidence="2">The sequence shown here is derived from an EMBL/GenBank/DDBJ whole genome shotgun (WGS) entry which is preliminary data.</text>
</comment>
<sequence>MEDPKARDFDSASRSQNRLLEGVRILDLTTVIMGPYATHILADLGADVIKIEPPAGDSARQHPPHGAPGLPGIFMNLNRNKRSVVLDLKTPEGRHALDRLIATCDVLVHNLRAHVMERLGFDYQHCSSIKPDIIYCAAYGFGAAGPYGSLPAYDDLIQAASGFSALSTPITGSPSYAPAVIFDKISGQAIANAILAALFDRARTGLGQDIEVPMFETAIEFNLMEAFAGAAFVPPKGKPGYTRIQIPERRPFRTADGYACIMPYSDANWQDFFTFAGRSELIGDPRYMRLEDRSSQFSFLYGLIEQTAPLHSTEEWRVFCGVHNIPFMPMIDLENIFDDPHVREVGLFETVEHPHAGAYRAIQRPTRYGSADFELKRHAPLLGEHTEEVLADLDQRAGASREPVADLPDPRPHTRTGHGV</sequence>